<organism evidence="1 2">
    <name type="scientific">Adhaeribacter radiodurans</name>
    <dbReference type="NCBI Taxonomy" id="2745197"/>
    <lineage>
        <taxon>Bacteria</taxon>
        <taxon>Pseudomonadati</taxon>
        <taxon>Bacteroidota</taxon>
        <taxon>Cytophagia</taxon>
        <taxon>Cytophagales</taxon>
        <taxon>Hymenobacteraceae</taxon>
        <taxon>Adhaeribacter</taxon>
    </lineage>
</organism>
<dbReference type="Pfam" id="PF16819">
    <property type="entry name" value="DUF5074"/>
    <property type="match status" value="1"/>
</dbReference>
<proteinExistence type="predicted"/>
<evidence type="ECO:0000313" key="1">
    <source>
        <dbReference type="EMBL" id="QMU30323.1"/>
    </source>
</evidence>
<accession>A0A7L7LC21</accession>
<dbReference type="KEGG" id="add:HUW48_20825"/>
<name>A0A7L7LC21_9BACT</name>
<dbReference type="PANTHER" id="PTHR47197">
    <property type="entry name" value="PROTEIN NIRF"/>
    <property type="match status" value="1"/>
</dbReference>
<dbReference type="SUPFAM" id="SSF63825">
    <property type="entry name" value="YWTD domain"/>
    <property type="match status" value="1"/>
</dbReference>
<dbReference type="InterPro" id="IPR011964">
    <property type="entry name" value="YVTN_b-propeller_repeat"/>
</dbReference>
<reference evidence="1 2" key="1">
    <citation type="submission" date="2020-08" db="EMBL/GenBank/DDBJ databases">
        <title>Adhaeribacter dokdonensis sp. nov., isolated from the rhizosphere of Elymus tsukushiensis, a plant native to the Dokdo Islands, Republic of Korea.</title>
        <authorList>
            <person name="Ghim S.Y."/>
        </authorList>
    </citation>
    <scope>NUCLEOTIDE SEQUENCE [LARGE SCALE GENOMIC DNA]</scope>
    <source>
        <strain evidence="1 2">KUDC8001</strain>
    </source>
</reference>
<dbReference type="RefSeq" id="WP_182412771.1">
    <property type="nucleotide sequence ID" value="NZ_CP055153.1"/>
</dbReference>
<dbReference type="InterPro" id="IPR015943">
    <property type="entry name" value="WD40/YVTN_repeat-like_dom_sf"/>
</dbReference>
<dbReference type="Gene3D" id="2.130.10.10">
    <property type="entry name" value="YVTN repeat-like/Quinoprotein amine dehydrogenase"/>
    <property type="match status" value="1"/>
</dbReference>
<dbReference type="PANTHER" id="PTHR47197:SF3">
    <property type="entry name" value="DIHYDRO-HEME D1 DEHYDROGENASE"/>
    <property type="match status" value="1"/>
</dbReference>
<dbReference type="Proteomes" id="UP000514509">
    <property type="component" value="Chromosome"/>
</dbReference>
<dbReference type="NCBIfam" id="TIGR02276">
    <property type="entry name" value="beta_rpt_yvtn"/>
    <property type="match status" value="1"/>
</dbReference>
<dbReference type="AlphaFoldDB" id="A0A7L7LC21"/>
<dbReference type="InterPro" id="IPR031815">
    <property type="entry name" value="DUF5074"/>
</dbReference>
<evidence type="ECO:0000313" key="2">
    <source>
        <dbReference type="Proteomes" id="UP000514509"/>
    </source>
</evidence>
<protein>
    <submittedName>
        <fullName evidence="1">YncE family protein</fullName>
    </submittedName>
</protein>
<gene>
    <name evidence="1" type="ORF">HUW48_20825</name>
</gene>
<dbReference type="PROSITE" id="PS51257">
    <property type="entry name" value="PROKAR_LIPOPROTEIN"/>
    <property type="match status" value="1"/>
</dbReference>
<dbReference type="EMBL" id="CP055153">
    <property type="protein sequence ID" value="QMU30323.1"/>
    <property type="molecule type" value="Genomic_DNA"/>
</dbReference>
<keyword evidence="2" id="KW-1185">Reference proteome</keyword>
<sequence length="361" mass="39200">MNKNLFNQSVLVGFCLSSIFLTSCTDDDSGGNTLEPKGAYEKGVLIVNEGNFQKGNGAICFFDKQNKTVVENVFLTENNRPLGDVVQSATIHNDRAYVVVNNSNKIEIADANTFKSLGVINNLQMPRYLVVANNKGYLTEWVSYSSKGRVSIIDLTTNAVTKSLEVGKLPEKLLVLNNKVYVTNSGDNTLSVINSTSDAIETTLPVGDSPNSLTVDAANKLWILCSGQKNYNSDYSIDENTSTPGSLVRINPSTQAIEATLTFTSKSLSPDDLVINGSKNKLYYRYNGKVFQQDIAAATLTTTAFLNRNFYGIDVDPSDNLIYGADAGTFTANGKVVRFNPSGSAVDSFTVSILPSEFIFK</sequence>
<dbReference type="InterPro" id="IPR051200">
    <property type="entry name" value="Host-pathogen_enzymatic-act"/>
</dbReference>